<dbReference type="AlphaFoldDB" id="A0A139WCR4"/>
<proteinExistence type="predicted"/>
<dbReference type="EMBL" id="KQ971369">
    <property type="protein sequence ID" value="KYB25621.1"/>
    <property type="molecule type" value="Genomic_DNA"/>
</dbReference>
<gene>
    <name evidence="1" type="primary">AUGUSTUS-3.0.2_34286</name>
    <name evidence="1" type="ORF">TcasGA2_TC034286</name>
</gene>
<name>A0A139WCR4_TRICA</name>
<evidence type="ECO:0000313" key="2">
    <source>
        <dbReference type="Proteomes" id="UP000007266"/>
    </source>
</evidence>
<organism evidence="1 2">
    <name type="scientific">Tribolium castaneum</name>
    <name type="common">Red flour beetle</name>
    <dbReference type="NCBI Taxonomy" id="7070"/>
    <lineage>
        <taxon>Eukaryota</taxon>
        <taxon>Metazoa</taxon>
        <taxon>Ecdysozoa</taxon>
        <taxon>Arthropoda</taxon>
        <taxon>Hexapoda</taxon>
        <taxon>Insecta</taxon>
        <taxon>Pterygota</taxon>
        <taxon>Neoptera</taxon>
        <taxon>Endopterygota</taxon>
        <taxon>Coleoptera</taxon>
        <taxon>Polyphaga</taxon>
        <taxon>Cucujiformia</taxon>
        <taxon>Tenebrionidae</taxon>
        <taxon>Tenebrionidae incertae sedis</taxon>
        <taxon>Tribolium</taxon>
    </lineage>
</organism>
<dbReference type="InParanoid" id="A0A139WCR4"/>
<sequence>MSMKRPCSKKTSPLDHSILLNLHEENTRTTYADLYEHLLDPFGEERRFPPSSKIQKLMWVVRKNLEL</sequence>
<evidence type="ECO:0000313" key="1">
    <source>
        <dbReference type="EMBL" id="KYB25621.1"/>
    </source>
</evidence>
<protein>
    <submittedName>
        <fullName evidence="1">Uncharacterized protein</fullName>
    </submittedName>
</protein>
<reference evidence="1 2" key="1">
    <citation type="journal article" date="2008" name="Nature">
        <title>The genome of the model beetle and pest Tribolium castaneum.</title>
        <authorList>
            <consortium name="Tribolium Genome Sequencing Consortium"/>
            <person name="Richards S."/>
            <person name="Gibbs R.A."/>
            <person name="Weinstock G.M."/>
            <person name="Brown S.J."/>
            <person name="Denell R."/>
            <person name="Beeman R.W."/>
            <person name="Gibbs R."/>
            <person name="Beeman R.W."/>
            <person name="Brown S.J."/>
            <person name="Bucher G."/>
            <person name="Friedrich M."/>
            <person name="Grimmelikhuijzen C.J."/>
            <person name="Klingler M."/>
            <person name="Lorenzen M."/>
            <person name="Richards S."/>
            <person name="Roth S."/>
            <person name="Schroder R."/>
            <person name="Tautz D."/>
            <person name="Zdobnov E.M."/>
            <person name="Muzny D."/>
            <person name="Gibbs R.A."/>
            <person name="Weinstock G.M."/>
            <person name="Attaway T."/>
            <person name="Bell S."/>
            <person name="Buhay C.J."/>
            <person name="Chandrabose M.N."/>
            <person name="Chavez D."/>
            <person name="Clerk-Blankenburg K.P."/>
            <person name="Cree A."/>
            <person name="Dao M."/>
            <person name="Davis C."/>
            <person name="Chacko J."/>
            <person name="Dinh H."/>
            <person name="Dugan-Rocha S."/>
            <person name="Fowler G."/>
            <person name="Garner T.T."/>
            <person name="Garnes J."/>
            <person name="Gnirke A."/>
            <person name="Hawes A."/>
            <person name="Hernandez J."/>
            <person name="Hines S."/>
            <person name="Holder M."/>
            <person name="Hume J."/>
            <person name="Jhangiani S.N."/>
            <person name="Joshi V."/>
            <person name="Khan Z.M."/>
            <person name="Jackson L."/>
            <person name="Kovar C."/>
            <person name="Kowis A."/>
            <person name="Lee S."/>
            <person name="Lewis L.R."/>
            <person name="Margolis J."/>
            <person name="Morgan M."/>
            <person name="Nazareth L.V."/>
            <person name="Nguyen N."/>
            <person name="Okwuonu G."/>
            <person name="Parker D."/>
            <person name="Richards S."/>
            <person name="Ruiz S.J."/>
            <person name="Santibanez J."/>
            <person name="Savard J."/>
            <person name="Scherer S.E."/>
            <person name="Schneider B."/>
            <person name="Sodergren E."/>
            <person name="Tautz D."/>
            <person name="Vattahil S."/>
            <person name="Villasana D."/>
            <person name="White C.S."/>
            <person name="Wright R."/>
            <person name="Park Y."/>
            <person name="Beeman R.W."/>
            <person name="Lord J."/>
            <person name="Oppert B."/>
            <person name="Lorenzen M."/>
            <person name="Brown S."/>
            <person name="Wang L."/>
            <person name="Savard J."/>
            <person name="Tautz D."/>
            <person name="Richards S."/>
            <person name="Weinstock G."/>
            <person name="Gibbs R.A."/>
            <person name="Liu Y."/>
            <person name="Worley K."/>
            <person name="Weinstock G."/>
            <person name="Elsik C.G."/>
            <person name="Reese J.T."/>
            <person name="Elhaik E."/>
            <person name="Landan G."/>
            <person name="Graur D."/>
            <person name="Arensburger P."/>
            <person name="Atkinson P."/>
            <person name="Beeman R.W."/>
            <person name="Beidler J."/>
            <person name="Brown S.J."/>
            <person name="Demuth J.P."/>
            <person name="Drury D.W."/>
            <person name="Du Y.Z."/>
            <person name="Fujiwara H."/>
            <person name="Lorenzen M."/>
            <person name="Maselli V."/>
            <person name="Osanai M."/>
            <person name="Park Y."/>
            <person name="Robertson H.M."/>
            <person name="Tu Z."/>
            <person name="Wang J.J."/>
            <person name="Wang S."/>
            <person name="Richards S."/>
            <person name="Song H."/>
            <person name="Zhang L."/>
            <person name="Sodergren E."/>
            <person name="Werner D."/>
            <person name="Stanke M."/>
            <person name="Morgenstern B."/>
            <person name="Solovyev V."/>
            <person name="Kosarev P."/>
            <person name="Brown G."/>
            <person name="Chen H.C."/>
            <person name="Ermolaeva O."/>
            <person name="Hlavina W."/>
            <person name="Kapustin Y."/>
            <person name="Kiryutin B."/>
            <person name="Kitts P."/>
            <person name="Maglott D."/>
            <person name="Pruitt K."/>
            <person name="Sapojnikov V."/>
            <person name="Souvorov A."/>
            <person name="Mackey A.J."/>
            <person name="Waterhouse R.M."/>
            <person name="Wyder S."/>
            <person name="Zdobnov E.M."/>
            <person name="Zdobnov E.M."/>
            <person name="Wyder S."/>
            <person name="Kriventseva E.V."/>
            <person name="Kadowaki T."/>
            <person name="Bork P."/>
            <person name="Aranda M."/>
            <person name="Bao R."/>
            <person name="Beermann A."/>
            <person name="Berns N."/>
            <person name="Bolognesi R."/>
            <person name="Bonneton F."/>
            <person name="Bopp D."/>
            <person name="Brown S.J."/>
            <person name="Bucher G."/>
            <person name="Butts T."/>
            <person name="Chaumot A."/>
            <person name="Denell R.E."/>
            <person name="Ferrier D.E."/>
            <person name="Friedrich M."/>
            <person name="Gordon C.M."/>
            <person name="Jindra M."/>
            <person name="Klingler M."/>
            <person name="Lan Q."/>
            <person name="Lattorff H.M."/>
            <person name="Laudet V."/>
            <person name="von Levetsow C."/>
            <person name="Liu Z."/>
            <person name="Lutz R."/>
            <person name="Lynch J.A."/>
            <person name="da Fonseca R.N."/>
            <person name="Posnien N."/>
            <person name="Reuter R."/>
            <person name="Roth S."/>
            <person name="Savard J."/>
            <person name="Schinko J.B."/>
            <person name="Schmitt C."/>
            <person name="Schoppmeier M."/>
            <person name="Schroder R."/>
            <person name="Shippy T.D."/>
            <person name="Simonnet F."/>
            <person name="Marques-Souza H."/>
            <person name="Tautz D."/>
            <person name="Tomoyasu Y."/>
            <person name="Trauner J."/>
            <person name="Van der Zee M."/>
            <person name="Vervoort M."/>
            <person name="Wittkopp N."/>
            <person name="Wimmer E.A."/>
            <person name="Yang X."/>
            <person name="Jones A.K."/>
            <person name="Sattelle D.B."/>
            <person name="Ebert P.R."/>
            <person name="Nelson D."/>
            <person name="Scott J.G."/>
            <person name="Beeman R.W."/>
            <person name="Muthukrishnan S."/>
            <person name="Kramer K.J."/>
            <person name="Arakane Y."/>
            <person name="Beeman R.W."/>
            <person name="Zhu Q."/>
            <person name="Hogenkamp D."/>
            <person name="Dixit R."/>
            <person name="Oppert B."/>
            <person name="Jiang H."/>
            <person name="Zou Z."/>
            <person name="Marshall J."/>
            <person name="Elpidina E."/>
            <person name="Vinokurov K."/>
            <person name="Oppert C."/>
            <person name="Zou Z."/>
            <person name="Evans J."/>
            <person name="Lu Z."/>
            <person name="Zhao P."/>
            <person name="Sumathipala N."/>
            <person name="Altincicek B."/>
            <person name="Vilcinskas A."/>
            <person name="Williams M."/>
            <person name="Hultmark D."/>
            <person name="Hetru C."/>
            <person name="Jiang H."/>
            <person name="Grimmelikhuijzen C.J."/>
            <person name="Hauser F."/>
            <person name="Cazzamali G."/>
            <person name="Williamson M."/>
            <person name="Park Y."/>
            <person name="Li B."/>
            <person name="Tanaka Y."/>
            <person name="Predel R."/>
            <person name="Neupert S."/>
            <person name="Schachtner J."/>
            <person name="Verleyen P."/>
            <person name="Raible F."/>
            <person name="Bork P."/>
            <person name="Friedrich M."/>
            <person name="Walden K.K."/>
            <person name="Robertson H.M."/>
            <person name="Angeli S."/>
            <person name="Foret S."/>
            <person name="Bucher G."/>
            <person name="Schuetz S."/>
            <person name="Maleszka R."/>
            <person name="Wimmer E.A."/>
            <person name="Beeman R.W."/>
            <person name="Lorenzen M."/>
            <person name="Tomoyasu Y."/>
            <person name="Miller S.C."/>
            <person name="Grossmann D."/>
            <person name="Bucher G."/>
        </authorList>
    </citation>
    <scope>NUCLEOTIDE SEQUENCE [LARGE SCALE GENOMIC DNA]</scope>
    <source>
        <strain evidence="1 2">Georgia GA2</strain>
    </source>
</reference>
<reference evidence="1 2" key="2">
    <citation type="journal article" date="2010" name="Nucleic Acids Res.">
        <title>BeetleBase in 2010: revisions to provide comprehensive genomic information for Tribolium castaneum.</title>
        <authorList>
            <person name="Kim H.S."/>
            <person name="Murphy T."/>
            <person name="Xia J."/>
            <person name="Caragea D."/>
            <person name="Park Y."/>
            <person name="Beeman R.W."/>
            <person name="Lorenzen M.D."/>
            <person name="Butcher S."/>
            <person name="Manak J.R."/>
            <person name="Brown S.J."/>
        </authorList>
    </citation>
    <scope>GENOME REANNOTATION</scope>
    <source>
        <strain evidence="1 2">Georgia GA2</strain>
    </source>
</reference>
<keyword evidence="2" id="KW-1185">Reference proteome</keyword>
<dbReference type="Proteomes" id="UP000007266">
    <property type="component" value="Linkage group 9"/>
</dbReference>
<accession>A0A139WCR4</accession>